<gene>
    <name evidence="4" type="ORF">Sste5346_003882</name>
</gene>
<evidence type="ECO:0000256" key="1">
    <source>
        <dbReference type="ARBA" id="ARBA00006484"/>
    </source>
</evidence>
<dbReference type="Gene3D" id="3.40.50.720">
    <property type="entry name" value="NAD(P)-binding Rossmann-like Domain"/>
    <property type="match status" value="1"/>
</dbReference>
<accession>A0ABR3ZBB3</accession>
<dbReference type="PANTHER" id="PTHR24320">
    <property type="entry name" value="RETINOL DEHYDROGENASE"/>
    <property type="match status" value="1"/>
</dbReference>
<dbReference type="EMBL" id="JAWCUI010000018">
    <property type="protein sequence ID" value="KAL1897577.1"/>
    <property type="molecule type" value="Genomic_DNA"/>
</dbReference>
<dbReference type="Pfam" id="PF00106">
    <property type="entry name" value="adh_short"/>
    <property type="match status" value="1"/>
</dbReference>
<evidence type="ECO:0000256" key="3">
    <source>
        <dbReference type="ARBA" id="ARBA00023002"/>
    </source>
</evidence>
<dbReference type="PRINTS" id="PR00081">
    <property type="entry name" value="GDHRDH"/>
</dbReference>
<name>A0ABR3ZBB3_9PEZI</name>
<protein>
    <submittedName>
        <fullName evidence="4">Uncharacterized protein</fullName>
    </submittedName>
</protein>
<keyword evidence="3" id="KW-0560">Oxidoreductase</keyword>
<sequence length="310" mass="33116">MSEYATKAAGVTFDPAKDIASLAGKTILITGTNSGLGKASALELAQNGPAQLWMTARDSVKGQEALEEVKKAAPGVNVAFQELDLSSFDKVKAAAAAVKSSTKKLDIVILNAGLMGCAPSLTPDGFEIQMATNHLGHVLLLKLLQPILAPDARIVSLSSSAWKHSPPGKKIDFDTLRTASNDAVPPVMRYLQSKIANLLYAQQYAKHNSEHPNHVIVSVNPGEVNTNLFTREPGDEHMKRLQTEVVPKLARPIADGVKNQLWAATTDAANLSNGAHYAPVGVEEKWGVADDEELANQLWAWTEEALAGQA</sequence>
<evidence type="ECO:0000313" key="4">
    <source>
        <dbReference type="EMBL" id="KAL1897577.1"/>
    </source>
</evidence>
<dbReference type="PANTHER" id="PTHR24320:SF282">
    <property type="entry name" value="WW DOMAIN-CONTAINING OXIDOREDUCTASE"/>
    <property type="match status" value="1"/>
</dbReference>
<proteinExistence type="inferred from homology"/>
<dbReference type="InterPro" id="IPR036291">
    <property type="entry name" value="NAD(P)-bd_dom_sf"/>
</dbReference>
<keyword evidence="5" id="KW-1185">Reference proteome</keyword>
<comment type="similarity">
    <text evidence="1">Belongs to the short-chain dehydrogenases/reductases (SDR) family.</text>
</comment>
<dbReference type="SUPFAM" id="SSF51735">
    <property type="entry name" value="NAD(P)-binding Rossmann-fold domains"/>
    <property type="match status" value="1"/>
</dbReference>
<keyword evidence="2" id="KW-0521">NADP</keyword>
<dbReference type="InterPro" id="IPR002347">
    <property type="entry name" value="SDR_fam"/>
</dbReference>
<reference evidence="4 5" key="1">
    <citation type="journal article" date="2024" name="IMA Fungus">
        <title>IMA Genome - F19 : A genome assembly and annotation guide to empower mycologists, including annotated draft genome sequences of Ceratocystis pirilliformis, Diaporthe australafricana, Fusarium ophioides, Paecilomyces lecythidis, and Sporothrix stenoceras.</title>
        <authorList>
            <person name="Aylward J."/>
            <person name="Wilson A.M."/>
            <person name="Visagie C.M."/>
            <person name="Spraker J."/>
            <person name="Barnes I."/>
            <person name="Buitendag C."/>
            <person name="Ceriani C."/>
            <person name="Del Mar Angel L."/>
            <person name="du Plessis D."/>
            <person name="Fuchs T."/>
            <person name="Gasser K."/>
            <person name="Kramer D."/>
            <person name="Li W."/>
            <person name="Munsamy K."/>
            <person name="Piso A."/>
            <person name="Price J.L."/>
            <person name="Sonnekus B."/>
            <person name="Thomas C."/>
            <person name="van der Nest A."/>
            <person name="van Dijk A."/>
            <person name="van Heerden A."/>
            <person name="van Vuuren N."/>
            <person name="Yilmaz N."/>
            <person name="Duong T.A."/>
            <person name="van der Merwe N.A."/>
            <person name="Wingfield M.J."/>
            <person name="Wingfield B.D."/>
        </authorList>
    </citation>
    <scope>NUCLEOTIDE SEQUENCE [LARGE SCALE GENOMIC DNA]</scope>
    <source>
        <strain evidence="4 5">CMW 5346</strain>
    </source>
</reference>
<evidence type="ECO:0000313" key="5">
    <source>
        <dbReference type="Proteomes" id="UP001583186"/>
    </source>
</evidence>
<evidence type="ECO:0000256" key="2">
    <source>
        <dbReference type="ARBA" id="ARBA00022857"/>
    </source>
</evidence>
<organism evidence="4 5">
    <name type="scientific">Sporothrix stenoceras</name>
    <dbReference type="NCBI Taxonomy" id="5173"/>
    <lineage>
        <taxon>Eukaryota</taxon>
        <taxon>Fungi</taxon>
        <taxon>Dikarya</taxon>
        <taxon>Ascomycota</taxon>
        <taxon>Pezizomycotina</taxon>
        <taxon>Sordariomycetes</taxon>
        <taxon>Sordariomycetidae</taxon>
        <taxon>Ophiostomatales</taxon>
        <taxon>Ophiostomataceae</taxon>
        <taxon>Sporothrix</taxon>
    </lineage>
</organism>
<comment type="caution">
    <text evidence="4">The sequence shown here is derived from an EMBL/GenBank/DDBJ whole genome shotgun (WGS) entry which is preliminary data.</text>
</comment>
<dbReference type="Proteomes" id="UP001583186">
    <property type="component" value="Unassembled WGS sequence"/>
</dbReference>